<dbReference type="KEGG" id="ppru:FDP22_05270"/>
<dbReference type="OrthoDB" id="9816072at2"/>
<dbReference type="InterPro" id="IPR007848">
    <property type="entry name" value="Small_mtfrase_dom"/>
</dbReference>
<dbReference type="InterPro" id="IPR046977">
    <property type="entry name" value="RsmC/RlmG"/>
</dbReference>
<dbReference type="PROSITE" id="PS00092">
    <property type="entry name" value="N6_MTASE"/>
    <property type="match status" value="1"/>
</dbReference>
<proteinExistence type="predicted"/>
<dbReference type="InterPro" id="IPR002052">
    <property type="entry name" value="DNA_methylase_N6_adenine_CS"/>
</dbReference>
<gene>
    <name evidence="7" type="ORF">FDP22_05270</name>
</gene>
<evidence type="ECO:0000313" key="7">
    <source>
        <dbReference type="EMBL" id="QDL91241.1"/>
    </source>
</evidence>
<evidence type="ECO:0000313" key="8">
    <source>
        <dbReference type="Proteomes" id="UP000305888"/>
    </source>
</evidence>
<dbReference type="Gene3D" id="3.40.50.150">
    <property type="entry name" value="Vaccinia Virus protein VP39"/>
    <property type="match status" value="1"/>
</dbReference>
<keyword evidence="3 7" id="KW-0489">Methyltransferase</keyword>
<protein>
    <submittedName>
        <fullName evidence="7">Class I SAM-dependent methyltransferase</fullName>
    </submittedName>
</protein>
<feature type="domain" description="Methyltransferase small" evidence="6">
    <location>
        <begin position="162"/>
        <end position="330"/>
    </location>
</feature>
<keyword evidence="2" id="KW-0698">rRNA processing</keyword>
<accession>A0A5B8FGH7</accession>
<evidence type="ECO:0000256" key="3">
    <source>
        <dbReference type="ARBA" id="ARBA00022603"/>
    </source>
</evidence>
<sequence>MTDLDRLVFPVADGTVALPAGPMLFLNARPGPGLSELGPERLQCEQGFRPEHDALAGIAVAPRVEGGDFASAAVLVTRNRAETLGLVARALGALPEGGLLLVSGAKTDGIDSILSRVKAVVPVQGGLSKGHGRTFWLTRPAELPEAVSGWAAEAAPRRNAGDFLTAPGMFSHDHADPGSALLVEALAGVKKGLKGRVADLGSGYGWLSAAVLAAHPDIRSLALYEADHAALEAARVNVADPRASFHWADATGLGKRDGPFDVVITNPPFHTGRAAEPALGQAFIAAAARVLTPGGRLYLVANRQLPYEAALEQAFIERDTLATTGGFKVLTAFRPKKK</sequence>
<dbReference type="CDD" id="cd02440">
    <property type="entry name" value="AdoMet_MTases"/>
    <property type="match status" value="1"/>
</dbReference>
<dbReference type="GO" id="GO:0003676">
    <property type="term" value="F:nucleic acid binding"/>
    <property type="evidence" value="ECO:0007669"/>
    <property type="project" value="InterPro"/>
</dbReference>
<name>A0A5B8FGH7_9RHOB</name>
<dbReference type="RefSeq" id="WP_138575639.1">
    <property type="nucleotide sequence ID" value="NZ_CP040818.1"/>
</dbReference>
<keyword evidence="4 7" id="KW-0808">Transferase</keyword>
<dbReference type="GO" id="GO:0008757">
    <property type="term" value="F:S-adenosylmethionine-dependent methyltransferase activity"/>
    <property type="evidence" value="ECO:0007669"/>
    <property type="project" value="InterPro"/>
</dbReference>
<dbReference type="AlphaFoldDB" id="A0A5B8FGH7"/>
<evidence type="ECO:0000256" key="2">
    <source>
        <dbReference type="ARBA" id="ARBA00022552"/>
    </source>
</evidence>
<dbReference type="GO" id="GO:0006364">
    <property type="term" value="P:rRNA processing"/>
    <property type="evidence" value="ECO:0007669"/>
    <property type="project" value="UniProtKB-KW"/>
</dbReference>
<keyword evidence="8" id="KW-1185">Reference proteome</keyword>
<organism evidence="7 8">
    <name type="scientific">Paroceanicella profunda</name>
    <dbReference type="NCBI Taxonomy" id="2579971"/>
    <lineage>
        <taxon>Bacteria</taxon>
        <taxon>Pseudomonadati</taxon>
        <taxon>Pseudomonadota</taxon>
        <taxon>Alphaproteobacteria</taxon>
        <taxon>Rhodobacterales</taxon>
        <taxon>Paracoccaceae</taxon>
        <taxon>Paroceanicella</taxon>
    </lineage>
</organism>
<evidence type="ECO:0000256" key="1">
    <source>
        <dbReference type="ARBA" id="ARBA00022490"/>
    </source>
</evidence>
<dbReference type="SUPFAM" id="SSF53335">
    <property type="entry name" value="S-adenosyl-L-methionine-dependent methyltransferases"/>
    <property type="match status" value="1"/>
</dbReference>
<dbReference type="GO" id="GO:0032259">
    <property type="term" value="P:methylation"/>
    <property type="evidence" value="ECO:0007669"/>
    <property type="project" value="UniProtKB-KW"/>
</dbReference>
<keyword evidence="5" id="KW-0949">S-adenosyl-L-methionine</keyword>
<dbReference type="Proteomes" id="UP000305888">
    <property type="component" value="Chromosome"/>
</dbReference>
<dbReference type="EMBL" id="CP040818">
    <property type="protein sequence ID" value="QDL91241.1"/>
    <property type="molecule type" value="Genomic_DNA"/>
</dbReference>
<dbReference type="PANTHER" id="PTHR47816:SF4">
    <property type="entry name" value="RIBOSOMAL RNA SMALL SUBUNIT METHYLTRANSFERASE C"/>
    <property type="match status" value="1"/>
</dbReference>
<evidence type="ECO:0000256" key="4">
    <source>
        <dbReference type="ARBA" id="ARBA00022679"/>
    </source>
</evidence>
<reference evidence="7 8" key="1">
    <citation type="submission" date="2019-06" db="EMBL/GenBank/DDBJ databases">
        <title>Genome sequence of Rhodobacteraceae bacterium D4M1.</title>
        <authorList>
            <person name="Cao J."/>
        </authorList>
    </citation>
    <scope>NUCLEOTIDE SEQUENCE [LARGE SCALE GENOMIC DNA]</scope>
    <source>
        <strain evidence="7 8">D4M1</strain>
    </source>
</reference>
<dbReference type="InterPro" id="IPR029063">
    <property type="entry name" value="SAM-dependent_MTases_sf"/>
</dbReference>
<evidence type="ECO:0000259" key="6">
    <source>
        <dbReference type="Pfam" id="PF05175"/>
    </source>
</evidence>
<dbReference type="PANTHER" id="PTHR47816">
    <property type="entry name" value="RIBOSOMAL RNA SMALL SUBUNIT METHYLTRANSFERASE C"/>
    <property type="match status" value="1"/>
</dbReference>
<dbReference type="GO" id="GO:0008170">
    <property type="term" value="F:N-methyltransferase activity"/>
    <property type="evidence" value="ECO:0007669"/>
    <property type="project" value="UniProtKB-ARBA"/>
</dbReference>
<evidence type="ECO:0000256" key="5">
    <source>
        <dbReference type="ARBA" id="ARBA00022691"/>
    </source>
</evidence>
<dbReference type="Pfam" id="PF05175">
    <property type="entry name" value="MTS"/>
    <property type="match status" value="1"/>
</dbReference>
<keyword evidence="1" id="KW-0963">Cytoplasm</keyword>